<dbReference type="Proteomes" id="UP000241540">
    <property type="component" value="Unassembled WGS sequence"/>
</dbReference>
<keyword evidence="1" id="KW-0808">Transferase</keyword>
<comment type="caution">
    <text evidence="1">The sequence shown here is derived from an EMBL/GenBank/DDBJ whole genome shotgun (WGS) entry which is preliminary data.</text>
</comment>
<proteinExistence type="predicted"/>
<dbReference type="EMBL" id="PZHX01000017">
    <property type="protein sequence ID" value="PTK30052.1"/>
    <property type="molecule type" value="Genomic_DNA"/>
</dbReference>
<reference evidence="1 2" key="1">
    <citation type="journal article" date="2016" name="Front. Microbiol.">
        <title>Comprehensive Phylogenetic Analysis of Bovine Non-aureus Staphylococci Species Based on Whole-Genome Sequencing.</title>
        <authorList>
            <person name="Naushad S."/>
            <person name="Barkema H.W."/>
            <person name="Luby C."/>
            <person name="Condas L.A."/>
            <person name="Nobrega D.B."/>
            <person name="Carson D.A."/>
            <person name="De Buck J."/>
        </authorList>
    </citation>
    <scope>NUCLEOTIDE SEQUENCE [LARGE SCALE GENOMIC DNA]</scope>
    <source>
        <strain evidence="1 2">SNUC 5336</strain>
    </source>
</reference>
<dbReference type="InterPro" id="IPR015421">
    <property type="entry name" value="PyrdxlP-dep_Trfase_major"/>
</dbReference>
<name>A0A974QMV4_STAHO</name>
<sequence length="42" mass="4612">MINKGVGIVKHLGLQDKIDFQIGTLSKAIDVVDDYVAHTKKC</sequence>
<organism evidence="1 2">
    <name type="scientific">Staphylococcus hominis</name>
    <dbReference type="NCBI Taxonomy" id="1290"/>
    <lineage>
        <taxon>Bacteria</taxon>
        <taxon>Bacillati</taxon>
        <taxon>Bacillota</taxon>
        <taxon>Bacilli</taxon>
        <taxon>Bacillales</taxon>
        <taxon>Staphylococcaceae</taxon>
        <taxon>Staphylococcus</taxon>
    </lineage>
</organism>
<accession>A0A974QMV4</accession>
<dbReference type="Gene3D" id="3.40.640.10">
    <property type="entry name" value="Type I PLP-dependent aspartate aminotransferase-like (Major domain)"/>
    <property type="match status" value="1"/>
</dbReference>
<protein>
    <submittedName>
        <fullName evidence="1">Aminotransferase</fullName>
    </submittedName>
</protein>
<evidence type="ECO:0000313" key="2">
    <source>
        <dbReference type="Proteomes" id="UP000241540"/>
    </source>
</evidence>
<keyword evidence="1" id="KW-0032">Aminotransferase</keyword>
<dbReference type="AlphaFoldDB" id="A0A974QMV4"/>
<dbReference type="GO" id="GO:0008483">
    <property type="term" value="F:transaminase activity"/>
    <property type="evidence" value="ECO:0007669"/>
    <property type="project" value="UniProtKB-KW"/>
</dbReference>
<evidence type="ECO:0000313" key="1">
    <source>
        <dbReference type="EMBL" id="PTK30052.1"/>
    </source>
</evidence>
<gene>
    <name evidence="1" type="ORF">BUZ51_08690</name>
</gene>